<dbReference type="AlphaFoldDB" id="F7W217"/>
<feature type="compositionally biased region" description="Low complexity" evidence="2">
    <location>
        <begin position="233"/>
        <end position="248"/>
    </location>
</feature>
<proteinExistence type="predicted"/>
<sequence>MPQLLGKEIGPTGFGLMGFTWRPNPVPQDQAFATLRAALSLSLNFWNGGEFYGTPNYNSPILLERYFAQYPEDADKVVLSIKGSCGPDGTHPDGSAAEVRRSLDSVIKQLNGRKKLDIFECARRDPEVDMAETFEVMQEYIEKGLLGGISLSEVSAETIHQAVKILGKKGVVCVEVELSLFAAEVLENGVAAACKEYGIPLVAYSPLGRGILTGQVKSRDDLSKFPSRCCFTSPASRRTSTSTSSSSTRSRRWPRRRVARRAAGHLVDALSDAPSGHAENHPHPRRHDGRAGQ</sequence>
<dbReference type="PANTHER" id="PTHR43625:SF78">
    <property type="entry name" value="PYRIDOXAL REDUCTASE-RELATED"/>
    <property type="match status" value="1"/>
</dbReference>
<evidence type="ECO:0000313" key="5">
    <source>
        <dbReference type="Proteomes" id="UP000001881"/>
    </source>
</evidence>
<dbReference type="FunCoup" id="F7W217">
    <property type="interactions" value="32"/>
</dbReference>
<dbReference type="SUPFAM" id="SSF51430">
    <property type="entry name" value="NAD(P)-linked oxidoreductase"/>
    <property type="match status" value="1"/>
</dbReference>
<dbReference type="PANTHER" id="PTHR43625">
    <property type="entry name" value="AFLATOXIN B1 ALDEHYDE REDUCTASE"/>
    <property type="match status" value="1"/>
</dbReference>
<dbReference type="InterPro" id="IPR036812">
    <property type="entry name" value="NAD(P)_OxRdtase_dom_sf"/>
</dbReference>
<keyword evidence="5" id="KW-1185">Reference proteome</keyword>
<dbReference type="VEuPathDB" id="FungiDB:SMAC_04636"/>
<gene>
    <name evidence="4" type="ORF">SMAC_04636</name>
</gene>
<feature type="compositionally biased region" description="Basic residues" evidence="2">
    <location>
        <begin position="249"/>
        <end position="263"/>
    </location>
</feature>
<dbReference type="Gene3D" id="3.20.20.100">
    <property type="entry name" value="NADP-dependent oxidoreductase domain"/>
    <property type="match status" value="1"/>
</dbReference>
<accession>F7W217</accession>
<dbReference type="HOGENOM" id="CLU_950497_0_0_1"/>
<dbReference type="InterPro" id="IPR050791">
    <property type="entry name" value="Aldo-Keto_reductase"/>
</dbReference>
<dbReference type="EMBL" id="CABT02000020">
    <property type="protein sequence ID" value="CCC11654.1"/>
    <property type="molecule type" value="Genomic_DNA"/>
</dbReference>
<organism evidence="4 5">
    <name type="scientific">Sordaria macrospora (strain ATCC MYA-333 / DSM 997 / K(L3346) / K-hell)</name>
    <dbReference type="NCBI Taxonomy" id="771870"/>
    <lineage>
        <taxon>Eukaryota</taxon>
        <taxon>Fungi</taxon>
        <taxon>Dikarya</taxon>
        <taxon>Ascomycota</taxon>
        <taxon>Pezizomycotina</taxon>
        <taxon>Sordariomycetes</taxon>
        <taxon>Sordariomycetidae</taxon>
        <taxon>Sordariales</taxon>
        <taxon>Sordariaceae</taxon>
        <taxon>Sordaria</taxon>
    </lineage>
</organism>
<evidence type="ECO:0000256" key="2">
    <source>
        <dbReference type="SAM" id="MobiDB-lite"/>
    </source>
</evidence>
<dbReference type="eggNOG" id="KOG1575">
    <property type="taxonomic scope" value="Eukaryota"/>
</dbReference>
<dbReference type="Proteomes" id="UP000001881">
    <property type="component" value="Unassembled WGS sequence"/>
</dbReference>
<evidence type="ECO:0000259" key="3">
    <source>
        <dbReference type="Pfam" id="PF00248"/>
    </source>
</evidence>
<dbReference type="InParanoid" id="F7W217"/>
<name>F7W217_SORMK</name>
<dbReference type="GO" id="GO:0005737">
    <property type="term" value="C:cytoplasm"/>
    <property type="evidence" value="ECO:0007669"/>
    <property type="project" value="TreeGrafter"/>
</dbReference>
<dbReference type="OrthoDB" id="37537at2759"/>
<evidence type="ECO:0000256" key="1">
    <source>
        <dbReference type="ARBA" id="ARBA00023002"/>
    </source>
</evidence>
<reference evidence="4 5" key="1">
    <citation type="journal article" date="2010" name="PLoS Genet.">
        <title>De novo assembly of a 40 Mb eukaryotic genome from short sequence reads: Sordaria macrospora, a model organism for fungal morphogenesis.</title>
        <authorList>
            <person name="Nowrousian M."/>
            <person name="Stajich J."/>
            <person name="Chu M."/>
            <person name="Engh I."/>
            <person name="Espagne E."/>
            <person name="Halliday K."/>
            <person name="Kamerewerd J."/>
            <person name="Kempken F."/>
            <person name="Knab B."/>
            <person name="Kuo H.C."/>
            <person name="Osiewacz H.D."/>
            <person name="Poeggeler S."/>
            <person name="Read N."/>
            <person name="Seiler S."/>
            <person name="Smith K."/>
            <person name="Zickler D."/>
            <person name="Kueck U."/>
            <person name="Freitag M."/>
        </authorList>
    </citation>
    <scope>NUCLEOTIDE SEQUENCE [LARGE SCALE GENOMIC DNA]</scope>
    <source>
        <strain evidence="5">ATCC MYA-333 / DSM 997 / K(L3346) / K-hell</strain>
        <tissue evidence="4">Mycelium</tissue>
    </source>
</reference>
<dbReference type="STRING" id="771870.F7W217"/>
<dbReference type="OMA" id="KHNIPIM"/>
<dbReference type="InterPro" id="IPR023210">
    <property type="entry name" value="NADP_OxRdtase_dom"/>
</dbReference>
<dbReference type="Pfam" id="PF00248">
    <property type="entry name" value="Aldo_ket_red"/>
    <property type="match status" value="1"/>
</dbReference>
<dbReference type="CDD" id="cd19077">
    <property type="entry name" value="AKR_AKR8A1-2"/>
    <property type="match status" value="1"/>
</dbReference>
<keyword evidence="1" id="KW-0560">Oxidoreductase</keyword>
<feature type="domain" description="NADP-dependent oxidoreductase" evidence="3">
    <location>
        <begin position="13"/>
        <end position="225"/>
    </location>
</feature>
<comment type="caution">
    <text evidence="4">The sequence shown here is derived from an EMBL/GenBank/DDBJ whole genome shotgun (WGS) entry which is preliminary data.</text>
</comment>
<evidence type="ECO:0000313" key="4">
    <source>
        <dbReference type="EMBL" id="CCC11654.1"/>
    </source>
</evidence>
<feature type="compositionally biased region" description="Basic residues" evidence="2">
    <location>
        <begin position="283"/>
        <end position="293"/>
    </location>
</feature>
<feature type="region of interest" description="Disordered" evidence="2">
    <location>
        <begin position="233"/>
        <end position="293"/>
    </location>
</feature>
<protein>
    <submittedName>
        <fullName evidence="4">WGS project CABT00000000 data, contig 2.20</fullName>
    </submittedName>
</protein>
<dbReference type="GO" id="GO:0016491">
    <property type="term" value="F:oxidoreductase activity"/>
    <property type="evidence" value="ECO:0007669"/>
    <property type="project" value="UniProtKB-KW"/>
</dbReference>